<reference evidence="1 2" key="1">
    <citation type="journal article" date="2013" name="Genome Announc.">
        <title>Draft genome sequence of MKD8, a conjugal recipient Mycobacterium smegmatis strain.</title>
        <authorList>
            <person name="Gray T.A."/>
            <person name="Palumbo M.J."/>
            <person name="Derbyshire K.M."/>
        </authorList>
    </citation>
    <scope>NUCLEOTIDE SEQUENCE [LARGE SCALE GENOMIC DNA]</scope>
    <source>
        <strain evidence="1 2">MKD8</strain>
    </source>
</reference>
<evidence type="ECO:0000313" key="1">
    <source>
        <dbReference type="EMBL" id="AWT54474.1"/>
    </source>
</evidence>
<organism evidence="1 2">
    <name type="scientific">Mycolicibacterium smegmatis (strain MKD8)</name>
    <name type="common">Mycobacterium smegmatis</name>
    <dbReference type="NCBI Taxonomy" id="1214915"/>
    <lineage>
        <taxon>Bacteria</taxon>
        <taxon>Bacillati</taxon>
        <taxon>Actinomycetota</taxon>
        <taxon>Actinomycetes</taxon>
        <taxon>Mycobacteriales</taxon>
        <taxon>Mycobacteriaceae</taxon>
        <taxon>Mycolicibacterium</taxon>
    </lineage>
</organism>
<evidence type="ECO:0000313" key="2">
    <source>
        <dbReference type="Proteomes" id="UP000011200"/>
    </source>
</evidence>
<proteinExistence type="predicted"/>
<protein>
    <submittedName>
        <fullName evidence="1">Uncharacterized protein</fullName>
    </submittedName>
</protein>
<dbReference type="EMBL" id="CP027541">
    <property type="protein sequence ID" value="AWT54474.1"/>
    <property type="molecule type" value="Genomic_DNA"/>
</dbReference>
<gene>
    <name evidence="1" type="ORF">D806_035020</name>
</gene>
<name>A0A2U9PRV6_MYCSE</name>
<dbReference type="AlphaFoldDB" id="A0A2U9PRV6"/>
<dbReference type="Proteomes" id="UP000011200">
    <property type="component" value="Chromosome"/>
</dbReference>
<reference evidence="2" key="2">
    <citation type="submission" date="2018-03" db="EMBL/GenBank/DDBJ databases">
        <authorList>
            <person name="Derbyshire K."/>
            <person name="Gray T.A."/>
            <person name="Champion M."/>
        </authorList>
    </citation>
    <scope>NUCLEOTIDE SEQUENCE [LARGE SCALE GENOMIC DNA]</scope>
    <source>
        <strain evidence="2">MKD8</strain>
    </source>
</reference>
<sequence>MYTLFVDGQVKVDVTGSERSELPLVASVGALDRFSDGLPALDPDTSLKVVSQVAAYADYGREHNDPCMLCAQEADGLTPQDPA</sequence>
<accession>A0A2U9PRV6</accession>